<feature type="region of interest" description="Disordered" evidence="3">
    <location>
        <begin position="689"/>
        <end position="749"/>
    </location>
</feature>
<evidence type="ECO:0000259" key="4">
    <source>
        <dbReference type="PROSITE" id="PS50014"/>
    </source>
</evidence>
<dbReference type="PROSITE" id="PS51525">
    <property type="entry name" value="NET"/>
    <property type="match status" value="1"/>
</dbReference>
<dbReference type="GO" id="GO:0006355">
    <property type="term" value="P:regulation of DNA-templated transcription"/>
    <property type="evidence" value="ECO:0007669"/>
    <property type="project" value="TreeGrafter"/>
</dbReference>
<dbReference type="OrthoDB" id="784962at2759"/>
<dbReference type="GO" id="GO:0006338">
    <property type="term" value="P:chromatin remodeling"/>
    <property type="evidence" value="ECO:0007669"/>
    <property type="project" value="TreeGrafter"/>
</dbReference>
<sequence>MAVMTSPAFDKAPFEGKALPAPSTATMALDSDINGVAPNIEDLFDDPDSKPNDPSARPVRTESLPEPTLNGNHTVDDKVASSDLATAPITNISSGIASVAQFTPDHANSLFNGSEVAAPTSITSAVEAPTSDVRQDTVSILAAHEADLTKVAAPDITDEMDVSQGVSLASVANENVMDTSGDLLAVTATELPELAGNEATDISAVVESTKPQQDLNIRTQIIAQSPPHIPFTQSPTSADQEMAEAPSSGKVRSREDDDEEGAPSAKRTKTDEELEVTAQFKVPEIPTQKDQVAGNGTTDSAEQSIIQSAVSAGEWPTTPMTKAQNKFLLERVRNTKKIKVAYAFKDPVDAVALGIPQYFDIIKDRMDLSTMETKLKEDKYPSVLEFMKDLDLIINNSITFNTMDHPITQAGLNMRAYFIKGMNKMPKADTEEPHQKKPKKPTVATSTKPRRESRTSTLPAKSPTVAAVTAVSPQSTWPLNSDGTPLIRRDSSSANDRPKREIHRPPPKDLPYNSVKPKKKKYQLELKFCESVVSEMVKPKYARFAYPFLKPVDPVALNIPQYLKIIKKPMDLGTIEKNLKDGGYQSAKDFKSDVDLMFQNCYKFNPETDDVYKMGKMFQELFNSLWNEKQTWMEQHAPVSEAPSPASDDSEDDAEEEEEEEEDQSQAQIKAIQQQIAQLNETAQALLQSKAAKRPSPKAPTKKASKNAKPTTKSRKSSTLVPPPKVTTKVKARSKPPPPLTFGQKQEISDGISTLGDADMRKAVQIIRNGCPHLAHVNDDEMEIDMDEIGDDCLRELLKFIKSVRGPKAAADDDFEPQRNATKSAAATKPRKNKPMGKKEQEENIRKIQDQLKNFDTGASGSDQSPPAIQNDESSDDDEDSGSESEEE</sequence>
<dbReference type="Pfam" id="PF17035">
    <property type="entry name" value="BET"/>
    <property type="match status" value="1"/>
</dbReference>
<evidence type="ECO:0000259" key="5">
    <source>
        <dbReference type="PROSITE" id="PS51525"/>
    </source>
</evidence>
<dbReference type="InterPro" id="IPR018359">
    <property type="entry name" value="Bromodomain_CS"/>
</dbReference>
<evidence type="ECO:0000256" key="2">
    <source>
        <dbReference type="PROSITE-ProRule" id="PRU00035"/>
    </source>
</evidence>
<dbReference type="Gene3D" id="1.20.920.10">
    <property type="entry name" value="Bromodomain-like"/>
    <property type="match status" value="2"/>
</dbReference>
<protein>
    <submittedName>
        <fullName evidence="6">Bromodomain-containing protein</fullName>
    </submittedName>
</protein>
<dbReference type="PROSITE" id="PS50014">
    <property type="entry name" value="BROMODOMAIN_2"/>
    <property type="match status" value="2"/>
</dbReference>
<feature type="compositionally biased region" description="Polar residues" evidence="3">
    <location>
        <begin position="851"/>
        <end position="868"/>
    </location>
</feature>
<dbReference type="InterPro" id="IPR036427">
    <property type="entry name" value="Bromodomain-like_sf"/>
</dbReference>
<dbReference type="GO" id="GO:0005634">
    <property type="term" value="C:nucleus"/>
    <property type="evidence" value="ECO:0007669"/>
    <property type="project" value="TreeGrafter"/>
</dbReference>
<accession>A0A8E2JKH0</accession>
<dbReference type="SUPFAM" id="SSF47370">
    <property type="entry name" value="Bromodomain"/>
    <property type="match status" value="2"/>
</dbReference>
<dbReference type="SMART" id="SM00297">
    <property type="entry name" value="BROMO"/>
    <property type="match status" value="2"/>
</dbReference>
<feature type="compositionally biased region" description="Basic residues" evidence="3">
    <location>
        <begin position="691"/>
        <end position="716"/>
    </location>
</feature>
<dbReference type="EMBL" id="KV744814">
    <property type="protein sequence ID" value="OCK85727.1"/>
    <property type="molecule type" value="Genomic_DNA"/>
</dbReference>
<gene>
    <name evidence="6" type="ORF">K432DRAFT_413111</name>
</gene>
<reference evidence="6 7" key="1">
    <citation type="journal article" date="2016" name="Nat. Commun.">
        <title>Ectomycorrhizal ecology is imprinted in the genome of the dominant symbiotic fungus Cenococcum geophilum.</title>
        <authorList>
            <consortium name="DOE Joint Genome Institute"/>
            <person name="Peter M."/>
            <person name="Kohler A."/>
            <person name="Ohm R.A."/>
            <person name="Kuo A."/>
            <person name="Krutzmann J."/>
            <person name="Morin E."/>
            <person name="Arend M."/>
            <person name="Barry K.W."/>
            <person name="Binder M."/>
            <person name="Choi C."/>
            <person name="Clum A."/>
            <person name="Copeland A."/>
            <person name="Grisel N."/>
            <person name="Haridas S."/>
            <person name="Kipfer T."/>
            <person name="LaButti K."/>
            <person name="Lindquist E."/>
            <person name="Lipzen A."/>
            <person name="Maire R."/>
            <person name="Meier B."/>
            <person name="Mihaltcheva S."/>
            <person name="Molinier V."/>
            <person name="Murat C."/>
            <person name="Poggeler S."/>
            <person name="Quandt C.A."/>
            <person name="Sperisen C."/>
            <person name="Tritt A."/>
            <person name="Tisserant E."/>
            <person name="Crous P.W."/>
            <person name="Henrissat B."/>
            <person name="Nehls U."/>
            <person name="Egli S."/>
            <person name="Spatafora J.W."/>
            <person name="Grigoriev I.V."/>
            <person name="Martin F.M."/>
        </authorList>
    </citation>
    <scope>NUCLEOTIDE SEQUENCE [LARGE SCALE GENOMIC DNA]</scope>
    <source>
        <strain evidence="6 7">CBS 459.81</strain>
    </source>
</reference>
<organism evidence="6 7">
    <name type="scientific">Lepidopterella palustris CBS 459.81</name>
    <dbReference type="NCBI Taxonomy" id="1314670"/>
    <lineage>
        <taxon>Eukaryota</taxon>
        <taxon>Fungi</taxon>
        <taxon>Dikarya</taxon>
        <taxon>Ascomycota</taxon>
        <taxon>Pezizomycotina</taxon>
        <taxon>Dothideomycetes</taxon>
        <taxon>Pleosporomycetidae</taxon>
        <taxon>Mytilinidiales</taxon>
        <taxon>Argynnaceae</taxon>
        <taxon>Lepidopterella</taxon>
    </lineage>
</organism>
<feature type="region of interest" description="Disordered" evidence="3">
    <location>
        <begin position="805"/>
        <end position="888"/>
    </location>
</feature>
<dbReference type="PROSITE" id="PS00633">
    <property type="entry name" value="BROMODOMAIN_1"/>
    <property type="match status" value="2"/>
</dbReference>
<feature type="domain" description="Bromo" evidence="4">
    <location>
        <begin position="540"/>
        <end position="612"/>
    </location>
</feature>
<dbReference type="PANTHER" id="PTHR22880:SF225">
    <property type="entry name" value="BROMODOMAIN-CONTAINING PROTEIN BET-1-RELATED"/>
    <property type="match status" value="1"/>
</dbReference>
<evidence type="ECO:0000313" key="7">
    <source>
        <dbReference type="Proteomes" id="UP000250266"/>
    </source>
</evidence>
<feature type="domain" description="Bromo" evidence="4">
    <location>
        <begin position="336"/>
        <end position="408"/>
    </location>
</feature>
<feature type="region of interest" description="Disordered" evidence="3">
    <location>
        <begin position="37"/>
        <end position="78"/>
    </location>
</feature>
<dbReference type="Proteomes" id="UP000250266">
    <property type="component" value="Unassembled WGS sequence"/>
</dbReference>
<feature type="compositionally biased region" description="Basic and acidic residues" evidence="3">
    <location>
        <begin position="426"/>
        <end position="435"/>
    </location>
</feature>
<feature type="region of interest" description="Disordered" evidence="3">
    <location>
        <begin position="222"/>
        <end position="301"/>
    </location>
</feature>
<feature type="domain" description="NET" evidence="5">
    <location>
        <begin position="730"/>
        <end position="812"/>
    </location>
</feature>
<feature type="compositionally biased region" description="Low complexity" evidence="3">
    <location>
        <begin position="637"/>
        <end position="647"/>
    </location>
</feature>
<dbReference type="CDD" id="cd05499">
    <property type="entry name" value="Bromo_BDF1_2_II"/>
    <property type="match status" value="1"/>
</dbReference>
<proteinExistence type="predicted"/>
<feature type="compositionally biased region" description="Basic and acidic residues" evidence="3">
    <location>
        <begin position="837"/>
        <end position="850"/>
    </location>
</feature>
<name>A0A8E2JKH0_9PEZI</name>
<evidence type="ECO:0000313" key="6">
    <source>
        <dbReference type="EMBL" id="OCK85727.1"/>
    </source>
</evidence>
<feature type="region of interest" description="Disordered" evidence="3">
    <location>
        <begin position="426"/>
        <end position="515"/>
    </location>
</feature>
<dbReference type="InterPro" id="IPR038336">
    <property type="entry name" value="NET_sf"/>
</dbReference>
<keyword evidence="1 2" id="KW-0103">Bromodomain</keyword>
<dbReference type="PANTHER" id="PTHR22880">
    <property type="entry name" value="FALZ-RELATED BROMODOMAIN-CONTAINING PROTEINS"/>
    <property type="match status" value="1"/>
</dbReference>
<dbReference type="InterPro" id="IPR050935">
    <property type="entry name" value="Bromo_chromatin_reader"/>
</dbReference>
<feature type="compositionally biased region" description="Acidic residues" evidence="3">
    <location>
        <begin position="648"/>
        <end position="664"/>
    </location>
</feature>
<feature type="region of interest" description="Disordered" evidence="3">
    <location>
        <begin position="635"/>
        <end position="670"/>
    </location>
</feature>
<feature type="compositionally biased region" description="Polar residues" evidence="3">
    <location>
        <begin position="471"/>
        <end position="483"/>
    </location>
</feature>
<dbReference type="AlphaFoldDB" id="A0A8E2JKH0"/>
<dbReference type="Pfam" id="PF00439">
    <property type="entry name" value="Bromodomain"/>
    <property type="match status" value="2"/>
</dbReference>
<dbReference type="InterPro" id="IPR027353">
    <property type="entry name" value="NET_dom"/>
</dbReference>
<evidence type="ECO:0000256" key="3">
    <source>
        <dbReference type="SAM" id="MobiDB-lite"/>
    </source>
</evidence>
<evidence type="ECO:0000256" key="1">
    <source>
        <dbReference type="ARBA" id="ARBA00023117"/>
    </source>
</evidence>
<dbReference type="Gene3D" id="1.20.1270.220">
    <property type="match status" value="1"/>
</dbReference>
<dbReference type="GO" id="GO:0000785">
    <property type="term" value="C:chromatin"/>
    <property type="evidence" value="ECO:0007669"/>
    <property type="project" value="TreeGrafter"/>
</dbReference>
<dbReference type="PRINTS" id="PR00503">
    <property type="entry name" value="BROMODOMAIN"/>
</dbReference>
<dbReference type="InterPro" id="IPR001487">
    <property type="entry name" value="Bromodomain"/>
</dbReference>
<feature type="compositionally biased region" description="Basic and acidic residues" evidence="3">
    <location>
        <begin position="487"/>
        <end position="507"/>
    </location>
</feature>
<feature type="compositionally biased region" description="Polar residues" evidence="3">
    <location>
        <begin position="288"/>
        <end position="301"/>
    </location>
</feature>
<feature type="compositionally biased region" description="Acidic residues" evidence="3">
    <location>
        <begin position="873"/>
        <end position="888"/>
    </location>
</feature>
<keyword evidence="7" id="KW-1185">Reference proteome</keyword>